<evidence type="ECO:0000313" key="6">
    <source>
        <dbReference type="Proteomes" id="UP000075714"/>
    </source>
</evidence>
<dbReference type="PANTHER" id="PTHR31516:SF17">
    <property type="entry name" value="STABILIZER OF AXONEMAL MICROTUBULES 2"/>
    <property type="match status" value="1"/>
</dbReference>
<keyword evidence="3" id="KW-0067">ATP-binding</keyword>
<dbReference type="EMBL" id="LSYV01000396">
    <property type="protein sequence ID" value="KXZ41552.1"/>
    <property type="molecule type" value="Genomic_DNA"/>
</dbReference>
<dbReference type="Gene3D" id="2.60.34.10">
    <property type="entry name" value="Substrate Binding Domain Of DNAk, Chain A, domain 1"/>
    <property type="match status" value="1"/>
</dbReference>
<proteinExistence type="inferred from homology"/>
<dbReference type="InterPro" id="IPR033336">
    <property type="entry name" value="SAXO1/2"/>
</dbReference>
<dbReference type="AlphaFoldDB" id="A0A150FVA9"/>
<dbReference type="GO" id="GO:0140662">
    <property type="term" value="F:ATP-dependent protein folding chaperone"/>
    <property type="evidence" value="ECO:0007669"/>
    <property type="project" value="InterPro"/>
</dbReference>
<evidence type="ECO:0000256" key="2">
    <source>
        <dbReference type="ARBA" id="ARBA00022741"/>
    </source>
</evidence>
<sequence>MLNPNETRAHYQGREIQLYGEQNTFAGASSYKQDFQAHPIDPRQPVSTGRIFNGNPAPFEGTSSYKQDFPAHQLEARPHAPGNQYHPNPAPFDGTTTNRDTYRPHAIDPSTVGRGAAGAGRSYNPNPAPFEGTSHYRQDYPQHPLEPRQPIGGPQYQPNNAPFDGTSHYKGSSETRDQYQAWPIDPSATQRRTGPPPMRPSAPFDGSSTYKQEFRGWRLPARRPALGVQLRGDRTYVLVPANAPLPASGKQIFTTVHDNQADICVLVLRGDATVASRNDVIGQFDLTGLPPGPKGSARVEITLSVDANNVLSASATDLDAQRQEQWLRQGSMVARAHASDVQVL</sequence>
<dbReference type="PANTHER" id="PTHR31516">
    <property type="entry name" value="STABILIZER OF AXONEMAL MICROTUBULES 2"/>
    <property type="match status" value="1"/>
</dbReference>
<accession>A0A150FVA9</accession>
<evidence type="ECO:0000256" key="4">
    <source>
        <dbReference type="SAM" id="MobiDB-lite"/>
    </source>
</evidence>
<comment type="caution">
    <text evidence="5">The sequence shown here is derived from an EMBL/GenBank/DDBJ whole genome shotgun (WGS) entry which is preliminary data.</text>
</comment>
<dbReference type="GO" id="GO:0008017">
    <property type="term" value="F:microtubule binding"/>
    <property type="evidence" value="ECO:0007669"/>
    <property type="project" value="InterPro"/>
</dbReference>
<organism evidence="5 6">
    <name type="scientific">Gonium pectorale</name>
    <name type="common">Green alga</name>
    <dbReference type="NCBI Taxonomy" id="33097"/>
    <lineage>
        <taxon>Eukaryota</taxon>
        <taxon>Viridiplantae</taxon>
        <taxon>Chlorophyta</taxon>
        <taxon>core chlorophytes</taxon>
        <taxon>Chlorophyceae</taxon>
        <taxon>CS clade</taxon>
        <taxon>Chlamydomonadales</taxon>
        <taxon>Volvocaceae</taxon>
        <taxon>Gonium</taxon>
    </lineage>
</organism>
<evidence type="ECO:0000256" key="1">
    <source>
        <dbReference type="ARBA" id="ARBA00008738"/>
    </source>
</evidence>
<keyword evidence="6" id="KW-1185">Reference proteome</keyword>
<name>A0A150FVA9_GONPE</name>
<keyword evidence="2" id="KW-0547">Nucleotide-binding</keyword>
<gene>
    <name evidence="5" type="ORF">GPECTOR_399g227</name>
</gene>
<evidence type="ECO:0000256" key="3">
    <source>
        <dbReference type="ARBA" id="ARBA00022840"/>
    </source>
</evidence>
<protein>
    <submittedName>
        <fullName evidence="5">Uncharacterized protein</fullName>
    </submittedName>
</protein>
<reference evidence="6" key="1">
    <citation type="journal article" date="2016" name="Nat. Commun.">
        <title>The Gonium pectorale genome demonstrates co-option of cell cycle regulation during the evolution of multicellularity.</title>
        <authorList>
            <person name="Hanschen E.R."/>
            <person name="Marriage T.N."/>
            <person name="Ferris P.J."/>
            <person name="Hamaji T."/>
            <person name="Toyoda A."/>
            <person name="Fujiyama A."/>
            <person name="Neme R."/>
            <person name="Noguchi H."/>
            <person name="Minakuchi Y."/>
            <person name="Suzuki M."/>
            <person name="Kawai-Toyooka H."/>
            <person name="Smith D.R."/>
            <person name="Sparks H."/>
            <person name="Anderson J."/>
            <person name="Bakaric R."/>
            <person name="Luria V."/>
            <person name="Karger A."/>
            <person name="Kirschner M.W."/>
            <person name="Durand P.M."/>
            <person name="Michod R.E."/>
            <person name="Nozaki H."/>
            <person name="Olson B.J."/>
        </authorList>
    </citation>
    <scope>NUCLEOTIDE SEQUENCE [LARGE SCALE GENOMIC DNA]</scope>
    <source>
        <strain evidence="6">NIES-2863</strain>
    </source>
</reference>
<dbReference type="SUPFAM" id="SSF100920">
    <property type="entry name" value="Heat shock protein 70kD (HSP70), peptide-binding domain"/>
    <property type="match status" value="1"/>
</dbReference>
<comment type="similarity">
    <text evidence="1">Belongs to the FAM154 family.</text>
</comment>
<dbReference type="OrthoDB" id="510472at2759"/>
<dbReference type="Pfam" id="PF00012">
    <property type="entry name" value="HSP70"/>
    <property type="match status" value="1"/>
</dbReference>
<dbReference type="Proteomes" id="UP000075714">
    <property type="component" value="Unassembled WGS sequence"/>
</dbReference>
<dbReference type="InterPro" id="IPR013126">
    <property type="entry name" value="Hsp_70_fam"/>
</dbReference>
<dbReference type="GO" id="GO:0005856">
    <property type="term" value="C:cytoskeleton"/>
    <property type="evidence" value="ECO:0007669"/>
    <property type="project" value="TreeGrafter"/>
</dbReference>
<feature type="region of interest" description="Disordered" evidence="4">
    <location>
        <begin position="76"/>
        <end position="209"/>
    </location>
</feature>
<dbReference type="STRING" id="33097.A0A150FVA9"/>
<dbReference type="GO" id="GO:0005524">
    <property type="term" value="F:ATP binding"/>
    <property type="evidence" value="ECO:0007669"/>
    <property type="project" value="UniProtKB-KW"/>
</dbReference>
<evidence type="ECO:0000313" key="5">
    <source>
        <dbReference type="EMBL" id="KXZ41552.1"/>
    </source>
</evidence>
<dbReference type="InterPro" id="IPR029047">
    <property type="entry name" value="HSP70_peptide-bd_sf"/>
</dbReference>